<evidence type="ECO:0000256" key="1">
    <source>
        <dbReference type="SAM" id="MobiDB-lite"/>
    </source>
</evidence>
<dbReference type="Pfam" id="PF10881">
    <property type="entry name" value="DUF2726"/>
    <property type="match status" value="1"/>
</dbReference>
<accession>A0AAD2UDJ8</accession>
<reference evidence="3" key="1">
    <citation type="submission" date="2023-04" db="EMBL/GenBank/DDBJ databases">
        <authorList>
            <consortium name="GenomeTrakr network: Whole genome sequencing for foodborne pathogen traceback"/>
        </authorList>
    </citation>
    <scope>NUCLEOTIDE SEQUENCE</scope>
    <source>
        <strain evidence="3">RM15640</strain>
    </source>
</reference>
<feature type="compositionally biased region" description="Basic and acidic residues" evidence="1">
    <location>
        <begin position="214"/>
        <end position="228"/>
    </location>
</feature>
<feature type="domain" description="DUF2726" evidence="2">
    <location>
        <begin position="59"/>
        <end position="170"/>
    </location>
</feature>
<evidence type="ECO:0000313" key="3">
    <source>
        <dbReference type="EMBL" id="EKY2520961.1"/>
    </source>
</evidence>
<evidence type="ECO:0000313" key="4">
    <source>
        <dbReference type="Proteomes" id="UP001179981"/>
    </source>
</evidence>
<organism evidence="3 4">
    <name type="scientific">Escherichia coli O103</name>
    <dbReference type="NCBI Taxonomy" id="1055536"/>
    <lineage>
        <taxon>Bacteria</taxon>
        <taxon>Pseudomonadati</taxon>
        <taxon>Pseudomonadota</taxon>
        <taxon>Gammaproteobacteria</taxon>
        <taxon>Enterobacterales</taxon>
        <taxon>Enterobacteriaceae</taxon>
        <taxon>Escherichia</taxon>
    </lineage>
</organism>
<feature type="compositionally biased region" description="Polar residues" evidence="1">
    <location>
        <begin position="189"/>
        <end position="198"/>
    </location>
</feature>
<comment type="caution">
    <text evidence="3">The sequence shown here is derived from an EMBL/GenBank/DDBJ whole genome shotgun (WGS) entry which is preliminary data.</text>
</comment>
<dbReference type="AlphaFoldDB" id="A0AAD2UDJ8"/>
<dbReference type="Proteomes" id="UP001179981">
    <property type="component" value="Unassembled WGS sequence"/>
</dbReference>
<feature type="region of interest" description="Disordered" evidence="1">
    <location>
        <begin position="189"/>
        <end position="228"/>
    </location>
</feature>
<protein>
    <submittedName>
        <fullName evidence="3">DUF2726 domain-containing protein</fullName>
    </submittedName>
</protein>
<dbReference type="EMBL" id="ABLPVO010000025">
    <property type="protein sequence ID" value="EKY2520961.1"/>
    <property type="molecule type" value="Genomic_DNA"/>
</dbReference>
<evidence type="ECO:0000259" key="2">
    <source>
        <dbReference type="Pfam" id="PF10881"/>
    </source>
</evidence>
<name>A0AAD2UDJ8_ECOLX</name>
<proteinExistence type="predicted"/>
<dbReference type="InterPro" id="IPR024402">
    <property type="entry name" value="DUF2726"/>
</dbReference>
<sequence length="228" mass="26815">MKLIIFILIVLIIAALLIRIILRSVNQHSPLLMQLHAAGIRTGDAERILSSGEYWQRQKTLLTEREVRFMKGLFRIVDMKRWYLCPQVRVADIARLNGNIRPRSRQWWQLFRMVSQWHVDVVIVERRSFSIVAAVELDDASHLRPERRRRDILLEEVLRQAGIPLLRSHDARKLLQMTGEWLDTFRTDLQSEPGSSRSENMHRFTRQHQVSETAVRKVKSDSCMEGNK</sequence>
<gene>
    <name evidence="3" type="ORF">QF322_003485</name>
</gene>